<dbReference type="Proteomes" id="UP000481872">
    <property type="component" value="Unassembled WGS sequence"/>
</dbReference>
<feature type="transmembrane region" description="Helical" evidence="6">
    <location>
        <begin position="49"/>
        <end position="68"/>
    </location>
</feature>
<keyword evidence="5 6" id="KW-0472">Membrane</keyword>
<dbReference type="EMBL" id="JAAGPU010000020">
    <property type="protein sequence ID" value="NEU05414.1"/>
    <property type="molecule type" value="Genomic_DNA"/>
</dbReference>
<dbReference type="GO" id="GO:0022857">
    <property type="term" value="F:transmembrane transporter activity"/>
    <property type="evidence" value="ECO:0007669"/>
    <property type="project" value="InterPro"/>
</dbReference>
<feature type="domain" description="Major facilitator superfamily (MFS) profile" evidence="7">
    <location>
        <begin position="242"/>
        <end position="444"/>
    </location>
</feature>
<feature type="transmembrane region" description="Helical" evidence="6">
    <location>
        <begin position="306"/>
        <end position="323"/>
    </location>
</feature>
<keyword evidence="2" id="KW-0813">Transport</keyword>
<dbReference type="Pfam" id="PF07690">
    <property type="entry name" value="MFS_1"/>
    <property type="match status" value="1"/>
</dbReference>
<proteinExistence type="predicted"/>
<evidence type="ECO:0000256" key="5">
    <source>
        <dbReference type="ARBA" id="ARBA00023136"/>
    </source>
</evidence>
<dbReference type="PANTHER" id="PTHR23525:SF1">
    <property type="entry name" value="NODULIN-LIKE DOMAIN-CONTAINING PROTEIN"/>
    <property type="match status" value="1"/>
</dbReference>
<dbReference type="PANTHER" id="PTHR23525">
    <property type="entry name" value="TRANSPORTER, PUTATIVE-RELATED"/>
    <property type="match status" value="1"/>
</dbReference>
<comment type="subcellular location">
    <subcellularLocation>
        <location evidence="1">Cell membrane</location>
        <topology evidence="1">Multi-pass membrane protein</topology>
    </subcellularLocation>
</comment>
<dbReference type="InterPro" id="IPR036259">
    <property type="entry name" value="MFS_trans_sf"/>
</dbReference>
<feature type="transmembrane region" description="Helical" evidence="6">
    <location>
        <begin position="196"/>
        <end position="214"/>
    </location>
</feature>
<evidence type="ECO:0000313" key="9">
    <source>
        <dbReference type="Proteomes" id="UP000481872"/>
    </source>
</evidence>
<dbReference type="PROSITE" id="PS50850">
    <property type="entry name" value="MFS"/>
    <property type="match status" value="1"/>
</dbReference>
<feature type="transmembrane region" description="Helical" evidence="6">
    <location>
        <begin position="278"/>
        <end position="299"/>
    </location>
</feature>
<evidence type="ECO:0000259" key="7">
    <source>
        <dbReference type="PROSITE" id="PS50850"/>
    </source>
</evidence>
<sequence>MNEEVLKRYKHNSRMFFISYLFMGILSGIVNDTLITFLKQAQPTIVNSYTIYTGIATLLTAGLVAAIVKMGYKKILVAGGVVSIAGLILISFTRSWLSVSCITLVLILGLYLFDAVLPPFLTQYTTEEERDKVFSRTMYSNVAGMALASFTGGALIVWRFASRLGIAYDQAQALSTKTAEFTTVQNAAYISAHTDVFLIFVVIAVLGTIPLLLLREVKEDYAGHQDEKGKTKIDWRVLGNKYALLYLVYNGLIRFGASLIVPYFTIFLGTLGIDRATVSFLISLQTIAMVIFMMFSPWFSKKFGRVGAISLLSAISVPFMLIIGNGDKFGGMMVLAVGAGLFFRAGFMNAANPIVQSLPMEFVTKELRPAYSSVIFVSQAIVTILAGLFTAGFLFNENFLGDSGYRIAYYVTAVIYSIAIVILLTQFTRKFNRPQNENEEEVAS</sequence>
<feature type="transmembrane region" description="Helical" evidence="6">
    <location>
        <begin position="329"/>
        <end position="350"/>
    </location>
</feature>
<name>A0A6M0H578_9CLOT</name>
<accession>A0A6M0H578</accession>
<feature type="transmembrane region" description="Helical" evidence="6">
    <location>
        <begin position="16"/>
        <end position="37"/>
    </location>
</feature>
<keyword evidence="4 6" id="KW-1133">Transmembrane helix</keyword>
<dbReference type="RefSeq" id="WP_061995714.1">
    <property type="nucleotide sequence ID" value="NZ_JAAGPU010000020.1"/>
</dbReference>
<dbReference type="AlphaFoldDB" id="A0A6M0H578"/>
<organism evidence="8 9">
    <name type="scientific">Clostridium senegalense</name>
    <dbReference type="NCBI Taxonomy" id="1465809"/>
    <lineage>
        <taxon>Bacteria</taxon>
        <taxon>Bacillati</taxon>
        <taxon>Bacillota</taxon>
        <taxon>Clostridia</taxon>
        <taxon>Eubacteriales</taxon>
        <taxon>Clostridiaceae</taxon>
        <taxon>Clostridium</taxon>
    </lineage>
</organism>
<evidence type="ECO:0000256" key="6">
    <source>
        <dbReference type="SAM" id="Phobius"/>
    </source>
</evidence>
<feature type="transmembrane region" description="Helical" evidence="6">
    <location>
        <begin position="102"/>
        <end position="121"/>
    </location>
</feature>
<evidence type="ECO:0000256" key="3">
    <source>
        <dbReference type="ARBA" id="ARBA00022692"/>
    </source>
</evidence>
<feature type="transmembrane region" description="Helical" evidence="6">
    <location>
        <begin position="142"/>
        <end position="161"/>
    </location>
</feature>
<feature type="transmembrane region" description="Helical" evidence="6">
    <location>
        <begin position="371"/>
        <end position="395"/>
    </location>
</feature>
<gene>
    <name evidence="8" type="ORF">G3M99_11215</name>
</gene>
<evidence type="ECO:0000256" key="4">
    <source>
        <dbReference type="ARBA" id="ARBA00022989"/>
    </source>
</evidence>
<dbReference type="GO" id="GO:0005886">
    <property type="term" value="C:plasma membrane"/>
    <property type="evidence" value="ECO:0007669"/>
    <property type="project" value="UniProtKB-SubCell"/>
</dbReference>
<feature type="transmembrane region" description="Helical" evidence="6">
    <location>
        <begin position="242"/>
        <end position="266"/>
    </location>
</feature>
<dbReference type="InterPro" id="IPR020846">
    <property type="entry name" value="MFS_dom"/>
</dbReference>
<protein>
    <submittedName>
        <fullName evidence="8">MFS transporter</fullName>
    </submittedName>
</protein>
<keyword evidence="9" id="KW-1185">Reference proteome</keyword>
<evidence type="ECO:0000256" key="1">
    <source>
        <dbReference type="ARBA" id="ARBA00004651"/>
    </source>
</evidence>
<dbReference type="InterPro" id="IPR011701">
    <property type="entry name" value="MFS"/>
</dbReference>
<dbReference type="SUPFAM" id="SSF103473">
    <property type="entry name" value="MFS general substrate transporter"/>
    <property type="match status" value="1"/>
</dbReference>
<evidence type="ECO:0000256" key="2">
    <source>
        <dbReference type="ARBA" id="ARBA00022448"/>
    </source>
</evidence>
<dbReference type="Gene3D" id="1.20.1250.20">
    <property type="entry name" value="MFS general substrate transporter like domains"/>
    <property type="match status" value="2"/>
</dbReference>
<evidence type="ECO:0000313" key="8">
    <source>
        <dbReference type="EMBL" id="NEU05414.1"/>
    </source>
</evidence>
<comment type="caution">
    <text evidence="8">The sequence shown here is derived from an EMBL/GenBank/DDBJ whole genome shotgun (WGS) entry which is preliminary data.</text>
</comment>
<keyword evidence="3 6" id="KW-0812">Transmembrane</keyword>
<feature type="transmembrane region" description="Helical" evidence="6">
    <location>
        <begin position="407"/>
        <end position="425"/>
    </location>
</feature>
<feature type="transmembrane region" description="Helical" evidence="6">
    <location>
        <begin position="75"/>
        <end position="96"/>
    </location>
</feature>
<reference evidence="8 9" key="1">
    <citation type="submission" date="2020-02" db="EMBL/GenBank/DDBJ databases">
        <title>Genome assembly of a novel Clostridium senegalense strain.</title>
        <authorList>
            <person name="Gupta T.B."/>
            <person name="Jauregui R."/>
            <person name="Maclean P."/>
            <person name="Nawarathana A."/>
            <person name="Brightwell G."/>
        </authorList>
    </citation>
    <scope>NUCLEOTIDE SEQUENCE [LARGE SCALE GENOMIC DNA]</scope>
    <source>
        <strain evidence="8 9">AGRFS4</strain>
    </source>
</reference>